<name>A0A1I1P2C7_9RHOB</name>
<proteinExistence type="predicted"/>
<dbReference type="AlphaFoldDB" id="A0A1I1P2C7"/>
<dbReference type="RefSeq" id="WP_093362217.1">
    <property type="nucleotide sequence ID" value="NZ_FOLG01000013.1"/>
</dbReference>
<dbReference type="OrthoDB" id="7619942at2"/>
<protein>
    <submittedName>
        <fullName evidence="1">Uncharacterized protein</fullName>
    </submittedName>
</protein>
<reference evidence="1 2" key="1">
    <citation type="submission" date="2016-10" db="EMBL/GenBank/DDBJ databases">
        <authorList>
            <person name="de Groot N.N."/>
        </authorList>
    </citation>
    <scope>NUCLEOTIDE SEQUENCE [LARGE SCALE GENOMIC DNA]</scope>
    <source>
        <strain evidence="1 2">DSM 19548</strain>
    </source>
</reference>
<evidence type="ECO:0000313" key="1">
    <source>
        <dbReference type="EMBL" id="SFD03836.1"/>
    </source>
</evidence>
<dbReference type="EMBL" id="FOLG01000013">
    <property type="protein sequence ID" value="SFD03836.1"/>
    <property type="molecule type" value="Genomic_DNA"/>
</dbReference>
<gene>
    <name evidence="1" type="ORF">SAMN04488094_113145</name>
</gene>
<accession>A0A1I1P2C7</accession>
<dbReference type="STRING" id="441112.SAMN04488094_113145"/>
<evidence type="ECO:0000313" key="2">
    <source>
        <dbReference type="Proteomes" id="UP000198728"/>
    </source>
</evidence>
<dbReference type="Proteomes" id="UP000198728">
    <property type="component" value="Unassembled WGS sequence"/>
</dbReference>
<sequence>METGAKTQTSPELMEGRLLAQRKVLAALVTAVLEDGEGGRSRLRTLVALDSMEGEHEEDPGADPDAAYAVEAAIHEELRLIAEAVAAQRNVT</sequence>
<keyword evidence="2" id="KW-1185">Reference proteome</keyword>
<organism evidence="1 2">
    <name type="scientific">Tropicimonas isoalkanivorans</name>
    <dbReference type="NCBI Taxonomy" id="441112"/>
    <lineage>
        <taxon>Bacteria</taxon>
        <taxon>Pseudomonadati</taxon>
        <taxon>Pseudomonadota</taxon>
        <taxon>Alphaproteobacteria</taxon>
        <taxon>Rhodobacterales</taxon>
        <taxon>Roseobacteraceae</taxon>
        <taxon>Tropicimonas</taxon>
    </lineage>
</organism>